<evidence type="ECO:0000256" key="1">
    <source>
        <dbReference type="SAM" id="SignalP"/>
    </source>
</evidence>
<dbReference type="GeneID" id="94583825"/>
<organism evidence="2 3">
    <name type="scientific">Yarrowia lipolytica</name>
    <name type="common">Candida lipolytica</name>
    <dbReference type="NCBI Taxonomy" id="4952"/>
    <lineage>
        <taxon>Eukaryota</taxon>
        <taxon>Fungi</taxon>
        <taxon>Dikarya</taxon>
        <taxon>Ascomycota</taxon>
        <taxon>Saccharomycotina</taxon>
        <taxon>Dipodascomycetes</taxon>
        <taxon>Dipodascales</taxon>
        <taxon>Dipodascales incertae sedis</taxon>
        <taxon>Yarrowia</taxon>
    </lineage>
</organism>
<protein>
    <recommendedName>
        <fullName evidence="4">Secreted protein</fullName>
    </recommendedName>
</protein>
<keyword evidence="1" id="KW-0732">Signal</keyword>
<sequence length="90" mass="9982">MRLWCGVLFVLSCLWCLWCLCCLCCLCPCSCPQLCLCVCHRSGGDATEECVWCQRRVSVCLCPSVCATRKEEKKKTAGGLVTGQLLRVSQ</sequence>
<dbReference type="AlphaFoldDB" id="A0A1D8NLS8"/>
<evidence type="ECO:0008006" key="4">
    <source>
        <dbReference type="Google" id="ProtNLM"/>
    </source>
</evidence>
<accession>A0A1D8NLS8</accession>
<feature type="chain" id="PRO_5009110686" description="Secreted protein" evidence="1">
    <location>
        <begin position="20"/>
        <end position="90"/>
    </location>
</feature>
<evidence type="ECO:0000313" key="3">
    <source>
        <dbReference type="Proteomes" id="UP000182444"/>
    </source>
</evidence>
<name>A0A1D8NLS8_YARLL</name>
<dbReference type="Proteomes" id="UP000182444">
    <property type="component" value="Chromosome 1F"/>
</dbReference>
<dbReference type="RefSeq" id="XP_068139334.1">
    <property type="nucleotide sequence ID" value="XM_068283233.1"/>
</dbReference>
<dbReference type="EMBL" id="CP017558">
    <property type="protein sequence ID" value="AOW06587.1"/>
    <property type="molecule type" value="Genomic_DNA"/>
</dbReference>
<reference evidence="2 3" key="1">
    <citation type="journal article" date="2016" name="PLoS ONE">
        <title>Sequence Assembly of Yarrowia lipolytica Strain W29/CLIB89 Shows Transposable Element Diversity.</title>
        <authorList>
            <person name="Magnan C."/>
            <person name="Yu J."/>
            <person name="Chang I."/>
            <person name="Jahn E."/>
            <person name="Kanomata Y."/>
            <person name="Wu J."/>
            <person name="Zeller M."/>
            <person name="Oakes M."/>
            <person name="Baldi P."/>
            <person name="Sandmeyer S."/>
        </authorList>
    </citation>
    <scope>NUCLEOTIDE SEQUENCE [LARGE SCALE GENOMIC DNA]</scope>
    <source>
        <strain evidence="3">CLIB89(W29)</strain>
    </source>
</reference>
<gene>
    <name evidence="2" type="ORF">YALI1_F04849g</name>
</gene>
<evidence type="ECO:0000313" key="2">
    <source>
        <dbReference type="EMBL" id="AOW06587.1"/>
    </source>
</evidence>
<proteinExistence type="predicted"/>
<dbReference type="VEuPathDB" id="FungiDB:YALI1_F04849g"/>
<feature type="signal peptide" evidence="1">
    <location>
        <begin position="1"/>
        <end position="19"/>
    </location>
</feature>